<dbReference type="RefSeq" id="WP_270452153.1">
    <property type="nucleotide sequence ID" value="NZ_JADPIE010000001.1"/>
</dbReference>
<evidence type="ECO:0000313" key="3">
    <source>
        <dbReference type="Proteomes" id="UP000621436"/>
    </source>
</evidence>
<sequence length="105" mass="12340">MIKYNKLIRDKIPEIIETDGKDYKVKKLEDEEYLKSLNAKLQEELDEYQESGEVEELADLLEIIYAILDYKDISREKLEQIRQEKAEARGGFAKKLFLIGVEAKE</sequence>
<dbReference type="EMBL" id="JADPIE010000001">
    <property type="protein sequence ID" value="MBF8435523.1"/>
    <property type="molecule type" value="Genomic_DNA"/>
</dbReference>
<feature type="coiled-coil region" evidence="1">
    <location>
        <begin position="31"/>
        <end position="58"/>
    </location>
</feature>
<comment type="caution">
    <text evidence="2">The sequence shown here is derived from an EMBL/GenBank/DDBJ whole genome shotgun (WGS) entry which is preliminary data.</text>
</comment>
<protein>
    <submittedName>
        <fullName evidence="2">Nucleoside triphosphate pyrophosphohydrolase</fullName>
    </submittedName>
</protein>
<evidence type="ECO:0000256" key="1">
    <source>
        <dbReference type="SAM" id="Coils"/>
    </source>
</evidence>
<gene>
    <name evidence="2" type="ORF">I0Q91_00395</name>
</gene>
<keyword evidence="1" id="KW-0175">Coiled coil</keyword>
<reference evidence="2" key="1">
    <citation type="submission" date="2020-11" db="EMBL/GenBank/DDBJ databases">
        <title>Halonatronomonas betainensis gen. nov., sp. nov. a novel haloalkaliphilic representative of the family Halanaerobiacae capable of betaine degradation.</title>
        <authorList>
            <person name="Boltyanskaya Y."/>
            <person name="Kevbrin V."/>
            <person name="Detkova E."/>
            <person name="Grouzdev D.S."/>
            <person name="Koziaeva V."/>
            <person name="Zhilina T."/>
        </authorList>
    </citation>
    <scope>NUCLEOTIDE SEQUENCE</scope>
    <source>
        <strain evidence="2">Z-7014</strain>
    </source>
</reference>
<keyword evidence="3" id="KW-1185">Reference proteome</keyword>
<dbReference type="Proteomes" id="UP000621436">
    <property type="component" value="Unassembled WGS sequence"/>
</dbReference>
<name>A0A931F7I2_9FIRM</name>
<accession>A0A931F7I2</accession>
<dbReference type="InterPro" id="IPR038735">
    <property type="entry name" value="MSMEG_1276-like_NTP-PPase_dom"/>
</dbReference>
<evidence type="ECO:0000313" key="2">
    <source>
        <dbReference type="EMBL" id="MBF8435523.1"/>
    </source>
</evidence>
<proteinExistence type="predicted"/>
<organism evidence="2 3">
    <name type="scientific">Halonatronomonas betaini</name>
    <dbReference type="NCBI Taxonomy" id="2778430"/>
    <lineage>
        <taxon>Bacteria</taxon>
        <taxon>Bacillati</taxon>
        <taxon>Bacillota</taxon>
        <taxon>Clostridia</taxon>
        <taxon>Halanaerobiales</taxon>
        <taxon>Halarsenatibacteraceae</taxon>
        <taxon>Halonatronomonas</taxon>
    </lineage>
</organism>
<dbReference type="CDD" id="cd11532">
    <property type="entry name" value="NTP-PPase_COG4997"/>
    <property type="match status" value="1"/>
</dbReference>
<dbReference type="AlphaFoldDB" id="A0A931F7I2"/>